<dbReference type="CDD" id="cd08276">
    <property type="entry name" value="MDR7"/>
    <property type="match status" value="1"/>
</dbReference>
<proteinExistence type="predicted"/>
<evidence type="ECO:0000259" key="1">
    <source>
        <dbReference type="SMART" id="SM00829"/>
    </source>
</evidence>
<gene>
    <name evidence="2" type="ORF">HNQ99_000349</name>
</gene>
<comment type="caution">
    <text evidence="2">The sequence shown here is derived from an EMBL/GenBank/DDBJ whole genome shotgun (WGS) entry which is preliminary data.</text>
</comment>
<evidence type="ECO:0000313" key="3">
    <source>
        <dbReference type="Proteomes" id="UP000575068"/>
    </source>
</evidence>
<dbReference type="EMBL" id="JACHOV010000001">
    <property type="protein sequence ID" value="MBB4640069.1"/>
    <property type="molecule type" value="Genomic_DNA"/>
</dbReference>
<dbReference type="Pfam" id="PF00107">
    <property type="entry name" value="ADH_zinc_N"/>
    <property type="match status" value="1"/>
</dbReference>
<dbReference type="RefSeq" id="WP_184473906.1">
    <property type="nucleotide sequence ID" value="NZ_JACHOV010000001.1"/>
</dbReference>
<dbReference type="PANTHER" id="PTHR45033:SF2">
    <property type="entry name" value="ZINC-TYPE ALCOHOL DEHYDROGENASE-LIKE PROTEIN C1773.06C"/>
    <property type="match status" value="1"/>
</dbReference>
<organism evidence="2 3">
    <name type="scientific">Rhizorhapis suberifaciens</name>
    <name type="common">corky root of lettuce</name>
    <dbReference type="NCBI Taxonomy" id="13656"/>
    <lineage>
        <taxon>Bacteria</taxon>
        <taxon>Pseudomonadati</taxon>
        <taxon>Pseudomonadota</taxon>
        <taxon>Alphaproteobacteria</taxon>
        <taxon>Sphingomonadales</taxon>
        <taxon>Sphingomonadaceae</taxon>
        <taxon>Rhizorhapis</taxon>
    </lineage>
</organism>
<keyword evidence="3" id="KW-1185">Reference proteome</keyword>
<dbReference type="InterPro" id="IPR020843">
    <property type="entry name" value="ER"/>
</dbReference>
<dbReference type="Gene3D" id="3.40.50.720">
    <property type="entry name" value="NAD(P)-binding Rossmann-like Domain"/>
    <property type="match status" value="1"/>
</dbReference>
<sequence length="341" mass="35519">MKAWLLRKGATSLDDMHLVDVEKPQPGPGEILIRVRACSLNYRDQLIPKGHYFGGTVGEDIVPLSDGTGEVETVGPGVTRFRPGDRVAGIFFQNWFEGPITPAAGPALGAPPATGMLAEYVTLPETGVVTLANSLTFEEAATLPCAGVTAWNALMEGPNPVKPGDHVLVIGTGGVSLLALQIAKAVGASVIATSSSDAKLNRASALGADARINYRTLSDWGAETARLSGKGGVEHVVEVGGVGTLAQSIQAVGFGGEIALIGVLTREGDTSPHGLMFKGASMRGIFVGSSLMAERLNDFIDGHGIQPVVDRIFPMEDAKAAYAYQASSQLFGKVVIRVQGD</sequence>
<dbReference type="InterPro" id="IPR052711">
    <property type="entry name" value="Zinc_ADH-like"/>
</dbReference>
<dbReference type="Proteomes" id="UP000575068">
    <property type="component" value="Unassembled WGS sequence"/>
</dbReference>
<dbReference type="AlphaFoldDB" id="A0A840HQZ8"/>
<dbReference type="SUPFAM" id="SSF50129">
    <property type="entry name" value="GroES-like"/>
    <property type="match status" value="1"/>
</dbReference>
<dbReference type="Pfam" id="PF08240">
    <property type="entry name" value="ADH_N"/>
    <property type="match status" value="1"/>
</dbReference>
<feature type="domain" description="Enoyl reductase (ER)" evidence="1">
    <location>
        <begin position="11"/>
        <end position="336"/>
    </location>
</feature>
<dbReference type="GO" id="GO:0016491">
    <property type="term" value="F:oxidoreductase activity"/>
    <property type="evidence" value="ECO:0007669"/>
    <property type="project" value="InterPro"/>
</dbReference>
<evidence type="ECO:0000313" key="2">
    <source>
        <dbReference type="EMBL" id="MBB4640069.1"/>
    </source>
</evidence>
<protein>
    <submittedName>
        <fullName evidence="2">NADPH:quinone reductase-like Zn-dependent oxidoreductase</fullName>
    </submittedName>
</protein>
<dbReference type="InterPro" id="IPR013154">
    <property type="entry name" value="ADH-like_N"/>
</dbReference>
<dbReference type="InterPro" id="IPR036291">
    <property type="entry name" value="NAD(P)-bd_dom_sf"/>
</dbReference>
<reference evidence="2 3" key="1">
    <citation type="submission" date="2020-08" db="EMBL/GenBank/DDBJ databases">
        <title>Genomic Encyclopedia of Type Strains, Phase IV (KMG-IV): sequencing the most valuable type-strain genomes for metagenomic binning, comparative biology and taxonomic classification.</title>
        <authorList>
            <person name="Goeker M."/>
        </authorList>
    </citation>
    <scope>NUCLEOTIDE SEQUENCE [LARGE SCALE GENOMIC DNA]</scope>
    <source>
        <strain evidence="2 3">DSM 7465</strain>
    </source>
</reference>
<dbReference type="SUPFAM" id="SSF51735">
    <property type="entry name" value="NAD(P)-binding Rossmann-fold domains"/>
    <property type="match status" value="1"/>
</dbReference>
<name>A0A840HQZ8_9SPHN</name>
<dbReference type="PANTHER" id="PTHR45033">
    <property type="match status" value="1"/>
</dbReference>
<dbReference type="SMART" id="SM00829">
    <property type="entry name" value="PKS_ER"/>
    <property type="match status" value="1"/>
</dbReference>
<accession>A0A840HQZ8</accession>
<dbReference type="InterPro" id="IPR013149">
    <property type="entry name" value="ADH-like_C"/>
</dbReference>
<dbReference type="InterPro" id="IPR011032">
    <property type="entry name" value="GroES-like_sf"/>
</dbReference>
<dbReference type="Gene3D" id="3.90.180.10">
    <property type="entry name" value="Medium-chain alcohol dehydrogenases, catalytic domain"/>
    <property type="match status" value="1"/>
</dbReference>